<dbReference type="OrthoDB" id="442451at2759"/>
<proteinExistence type="inferred from homology"/>
<dbReference type="InterPro" id="IPR050767">
    <property type="entry name" value="Sel1_AlgK"/>
</dbReference>
<feature type="compositionally biased region" description="Low complexity" evidence="2">
    <location>
        <begin position="245"/>
        <end position="260"/>
    </location>
</feature>
<feature type="compositionally biased region" description="Basic and acidic residues" evidence="2">
    <location>
        <begin position="571"/>
        <end position="585"/>
    </location>
</feature>
<name>A0A507CIJ8_9FUNG</name>
<dbReference type="SUPFAM" id="SSF81901">
    <property type="entry name" value="HCP-like"/>
    <property type="match status" value="2"/>
</dbReference>
<keyword evidence="4" id="KW-1185">Reference proteome</keyword>
<dbReference type="RefSeq" id="XP_031027679.1">
    <property type="nucleotide sequence ID" value="XM_031166202.1"/>
</dbReference>
<dbReference type="EMBL" id="QEAO01000001">
    <property type="protein sequence ID" value="TPX37964.1"/>
    <property type="molecule type" value="Genomic_DNA"/>
</dbReference>
<dbReference type="PANTHER" id="PTHR11102:SF160">
    <property type="entry name" value="ERAD-ASSOCIATED E3 UBIQUITIN-PROTEIN LIGASE COMPONENT HRD3"/>
    <property type="match status" value="1"/>
</dbReference>
<sequence length="601" mass="65651">MTGSEALPFSFEDAISKADETRHPSLQQFVGDCLFHGHQDLKVKINKELAFSYYKEGARQKHMPSLKSLANCYWTGEGARYNPHKAIKLLTHVVAATNELDSIKRLAAWHWQFGEMPSSSKAPKKIDDETDEGESDRDDDDTSEEEEDDDDPDPDDDTITSRNPGHATCLKLLLRASAMGDISSTHQAASIFLNGYERIIPANPKKAEELLEYAVSLGDSDATIKLANFHYEQVLIASSSIFVSPQKPNTTPQQPTRRNPLNGASPKTPTSQQQHSQAQSQLMAMALRPMPSALCILADRAKEHLERAAALGDAGSLIALGDLYRDGRITSEEGLDCKLKALELYSLASEKYDVKGMFSAAHMLVTGDGVPVDLRRAFQFLLRASKISSTPRLRDLADFLSAHPLPTIESSRGASSSDMIDDNDEPHDPTPYLLYISSYETEHDETCLIPIVSCLLTGSLGAPLNIPLAIHYLDQAMDSADADLKVMASAVLEAARAEGLIRDLRLAKMDEGDDGEEDVQMESDGEELQEDEEDGGEPMQQGDEEKGIGEDDGDGENDGGGEEMQEEEEHGVEPMRQADQEKGAGEPDGEDGGDKPMMANG</sequence>
<evidence type="ECO:0000313" key="3">
    <source>
        <dbReference type="EMBL" id="TPX37964.1"/>
    </source>
</evidence>
<feature type="compositionally biased region" description="Acidic residues" evidence="2">
    <location>
        <begin position="128"/>
        <end position="158"/>
    </location>
</feature>
<dbReference type="SMART" id="SM00671">
    <property type="entry name" value="SEL1"/>
    <property type="match status" value="5"/>
</dbReference>
<feature type="compositionally biased region" description="Acidic residues" evidence="2">
    <location>
        <begin position="512"/>
        <end position="536"/>
    </location>
</feature>
<dbReference type="Gene3D" id="1.25.40.10">
    <property type="entry name" value="Tetratricopeptide repeat domain"/>
    <property type="match status" value="2"/>
</dbReference>
<dbReference type="InterPro" id="IPR011990">
    <property type="entry name" value="TPR-like_helical_dom_sf"/>
</dbReference>
<evidence type="ECO:0000313" key="4">
    <source>
        <dbReference type="Proteomes" id="UP000319731"/>
    </source>
</evidence>
<dbReference type="Pfam" id="PF08238">
    <property type="entry name" value="Sel1"/>
    <property type="match status" value="7"/>
</dbReference>
<feature type="compositionally biased region" description="Low complexity" evidence="2">
    <location>
        <begin position="271"/>
        <end position="281"/>
    </location>
</feature>
<organism evidence="3 4">
    <name type="scientific">Synchytrium microbalum</name>
    <dbReference type="NCBI Taxonomy" id="1806994"/>
    <lineage>
        <taxon>Eukaryota</taxon>
        <taxon>Fungi</taxon>
        <taxon>Fungi incertae sedis</taxon>
        <taxon>Chytridiomycota</taxon>
        <taxon>Chytridiomycota incertae sedis</taxon>
        <taxon>Chytridiomycetes</taxon>
        <taxon>Synchytriales</taxon>
        <taxon>Synchytriaceae</taxon>
        <taxon>Synchytrium</taxon>
    </lineage>
</organism>
<evidence type="ECO:0000256" key="1">
    <source>
        <dbReference type="ARBA" id="ARBA00038101"/>
    </source>
</evidence>
<feature type="region of interest" description="Disordered" evidence="2">
    <location>
        <begin position="117"/>
        <end position="164"/>
    </location>
</feature>
<gene>
    <name evidence="3" type="ORF">SmJEL517_g00272</name>
</gene>
<dbReference type="GeneID" id="42001499"/>
<accession>A0A507CIJ8</accession>
<comment type="similarity">
    <text evidence="1">Belongs to the sel-1 family.</text>
</comment>
<feature type="region of interest" description="Disordered" evidence="2">
    <location>
        <begin position="512"/>
        <end position="601"/>
    </location>
</feature>
<feature type="region of interest" description="Disordered" evidence="2">
    <location>
        <begin position="244"/>
        <end position="281"/>
    </location>
</feature>
<dbReference type="InterPro" id="IPR006597">
    <property type="entry name" value="Sel1-like"/>
</dbReference>
<dbReference type="STRING" id="1806994.A0A507CIJ8"/>
<comment type="caution">
    <text evidence="3">The sequence shown here is derived from an EMBL/GenBank/DDBJ whole genome shotgun (WGS) entry which is preliminary data.</text>
</comment>
<dbReference type="PANTHER" id="PTHR11102">
    <property type="entry name" value="SEL-1-LIKE PROTEIN"/>
    <property type="match status" value="1"/>
</dbReference>
<dbReference type="AlphaFoldDB" id="A0A507CIJ8"/>
<dbReference type="Proteomes" id="UP000319731">
    <property type="component" value="Unassembled WGS sequence"/>
</dbReference>
<evidence type="ECO:0000256" key="2">
    <source>
        <dbReference type="SAM" id="MobiDB-lite"/>
    </source>
</evidence>
<protein>
    <submittedName>
        <fullName evidence="3">Uncharacterized protein</fullName>
    </submittedName>
</protein>
<reference evidence="3 4" key="1">
    <citation type="journal article" date="2019" name="Sci. Rep.">
        <title>Comparative genomics of chytrid fungi reveal insights into the obligate biotrophic and pathogenic lifestyle of Synchytrium endobioticum.</title>
        <authorList>
            <person name="van de Vossenberg B.T.L.H."/>
            <person name="Warris S."/>
            <person name="Nguyen H.D.T."/>
            <person name="van Gent-Pelzer M.P.E."/>
            <person name="Joly D.L."/>
            <person name="van de Geest H.C."/>
            <person name="Bonants P.J.M."/>
            <person name="Smith D.S."/>
            <person name="Levesque C.A."/>
            <person name="van der Lee T.A.J."/>
        </authorList>
    </citation>
    <scope>NUCLEOTIDE SEQUENCE [LARGE SCALE GENOMIC DNA]</scope>
    <source>
        <strain evidence="3 4">JEL517</strain>
    </source>
</reference>
<feature type="compositionally biased region" description="Acidic residues" evidence="2">
    <location>
        <begin position="550"/>
        <end position="570"/>
    </location>
</feature>